<dbReference type="Gene3D" id="1.20.1050.10">
    <property type="match status" value="1"/>
</dbReference>
<dbReference type="AlphaFoldDB" id="A0A9N8DQ93"/>
<dbReference type="SUPFAM" id="SSF52833">
    <property type="entry name" value="Thioredoxin-like"/>
    <property type="match status" value="1"/>
</dbReference>
<comment type="caution">
    <text evidence="2">The sequence shown here is derived from an EMBL/GenBank/DDBJ whole genome shotgun (WGS) entry which is preliminary data.</text>
</comment>
<dbReference type="InterPro" id="IPR036282">
    <property type="entry name" value="Glutathione-S-Trfase_C_sf"/>
</dbReference>
<dbReference type="InterPro" id="IPR016639">
    <property type="entry name" value="GST_Omega/GSH"/>
</dbReference>
<reference evidence="2" key="1">
    <citation type="submission" date="2020-06" db="EMBL/GenBank/DDBJ databases">
        <authorList>
            <consortium name="Plant Systems Biology data submission"/>
        </authorList>
    </citation>
    <scope>NUCLEOTIDE SEQUENCE</scope>
    <source>
        <strain evidence="2">D6</strain>
    </source>
</reference>
<keyword evidence="3" id="KW-1185">Reference proteome</keyword>
<dbReference type="Proteomes" id="UP001153069">
    <property type="component" value="Unassembled WGS sequence"/>
</dbReference>
<dbReference type="GO" id="GO:0005737">
    <property type="term" value="C:cytoplasm"/>
    <property type="evidence" value="ECO:0007669"/>
    <property type="project" value="TreeGrafter"/>
</dbReference>
<sequence length="278" mass="31240">MTDATATLSIGLDQPNRYRLYAFKACPFAHRVRLLRLLAAEDAMEVSFAKDQNADDKMYVFDPPEPVFSATTLKQVYQQSAAPDYSGRFSTPLVIDQTTKQMVHNESLDIAVAMAQSDNSKTLLPEGATDLAQELANITMLPYKYLMTKDATQKQDIVDQLEATLDKYESLLGTQPYLLGEHISLPDCILWITLIRFDNVYGRIFGILSSSKTIQSDYPNLTKYVERIWKTPSQSSKTTLGDEIDMPELVRLYWVSPTIGALCSHDQSLPPPPVLDLF</sequence>
<dbReference type="EMBL" id="CAICTM010000268">
    <property type="protein sequence ID" value="CAB9506511.1"/>
    <property type="molecule type" value="Genomic_DNA"/>
</dbReference>
<accession>A0A9N8DQ93</accession>
<dbReference type="Gene3D" id="3.40.30.10">
    <property type="entry name" value="Glutaredoxin"/>
    <property type="match status" value="1"/>
</dbReference>
<dbReference type="InterPro" id="IPR010987">
    <property type="entry name" value="Glutathione-S-Trfase_C-like"/>
</dbReference>
<evidence type="ECO:0000259" key="1">
    <source>
        <dbReference type="PROSITE" id="PS50405"/>
    </source>
</evidence>
<dbReference type="GO" id="GO:0004364">
    <property type="term" value="F:glutathione transferase activity"/>
    <property type="evidence" value="ECO:0007669"/>
    <property type="project" value="InterPro"/>
</dbReference>
<name>A0A9N8DQ93_9STRA</name>
<dbReference type="InterPro" id="IPR036249">
    <property type="entry name" value="Thioredoxin-like_sf"/>
</dbReference>
<dbReference type="PANTHER" id="PTHR32419">
    <property type="entry name" value="GLUTATHIONYL-HYDROQUINONE REDUCTASE"/>
    <property type="match status" value="1"/>
</dbReference>
<dbReference type="OrthoDB" id="249703at2759"/>
<proteinExistence type="predicted"/>
<protein>
    <submittedName>
        <fullName evidence="2">Glutathione S-transferase</fullName>
    </submittedName>
</protein>
<evidence type="ECO:0000313" key="3">
    <source>
        <dbReference type="Proteomes" id="UP001153069"/>
    </source>
</evidence>
<gene>
    <name evidence="2" type="ORF">SEMRO_269_G104010.1</name>
</gene>
<evidence type="ECO:0000313" key="2">
    <source>
        <dbReference type="EMBL" id="CAB9506511.1"/>
    </source>
</evidence>
<organism evidence="2 3">
    <name type="scientific">Seminavis robusta</name>
    <dbReference type="NCBI Taxonomy" id="568900"/>
    <lineage>
        <taxon>Eukaryota</taxon>
        <taxon>Sar</taxon>
        <taxon>Stramenopiles</taxon>
        <taxon>Ochrophyta</taxon>
        <taxon>Bacillariophyta</taxon>
        <taxon>Bacillariophyceae</taxon>
        <taxon>Bacillariophycidae</taxon>
        <taxon>Naviculales</taxon>
        <taxon>Naviculaceae</taxon>
        <taxon>Seminavis</taxon>
    </lineage>
</organism>
<dbReference type="PROSITE" id="PS50405">
    <property type="entry name" value="GST_CTER"/>
    <property type="match status" value="1"/>
</dbReference>
<dbReference type="SUPFAM" id="SSF47616">
    <property type="entry name" value="GST C-terminal domain-like"/>
    <property type="match status" value="1"/>
</dbReference>
<feature type="domain" description="GST C-terminal" evidence="1">
    <location>
        <begin position="118"/>
        <end position="248"/>
    </location>
</feature>
<dbReference type="PANTHER" id="PTHR32419:SF6">
    <property type="entry name" value="GLUTATHIONE S-TRANSFERASE OMEGA-LIKE 1-RELATED"/>
    <property type="match status" value="1"/>
</dbReference>
<dbReference type="Pfam" id="PF13410">
    <property type="entry name" value="GST_C_2"/>
    <property type="match status" value="1"/>
</dbReference>